<evidence type="ECO:0008006" key="9">
    <source>
        <dbReference type="Google" id="ProtNLM"/>
    </source>
</evidence>
<keyword evidence="2" id="KW-0805">Transcription regulation</keyword>
<accession>A0A225AQB7</accession>
<dbReference type="GO" id="GO:0000976">
    <property type="term" value="F:transcription cis-regulatory region binding"/>
    <property type="evidence" value="ECO:0007669"/>
    <property type="project" value="TreeGrafter"/>
</dbReference>
<evidence type="ECO:0000256" key="5">
    <source>
        <dbReference type="ARBA" id="ARBA00023242"/>
    </source>
</evidence>
<evidence type="ECO:0000256" key="4">
    <source>
        <dbReference type="ARBA" id="ARBA00023163"/>
    </source>
</evidence>
<dbReference type="AlphaFoldDB" id="A0A225AQB7"/>
<evidence type="ECO:0000256" key="6">
    <source>
        <dbReference type="SAM" id="MobiDB-lite"/>
    </source>
</evidence>
<protein>
    <recommendedName>
        <fullName evidence="9">Transcription factor domain-containing protein</fullName>
    </recommendedName>
</protein>
<evidence type="ECO:0000313" key="8">
    <source>
        <dbReference type="Proteomes" id="UP000214365"/>
    </source>
</evidence>
<dbReference type="InterPro" id="IPR051089">
    <property type="entry name" value="prtT"/>
</dbReference>
<dbReference type="EMBL" id="LFMY01000007">
    <property type="protein sequence ID" value="OKL59448.1"/>
    <property type="molecule type" value="Genomic_DNA"/>
</dbReference>
<comment type="caution">
    <text evidence="7">The sequence shown here is derived from an EMBL/GenBank/DDBJ whole genome shotgun (WGS) entry which is preliminary data.</text>
</comment>
<dbReference type="PANTHER" id="PTHR31845:SF10">
    <property type="entry name" value="ZN(II)2CYS6 TRANSCRIPTION FACTOR (EUROFUNG)"/>
    <property type="match status" value="1"/>
</dbReference>
<proteinExistence type="predicted"/>
<evidence type="ECO:0000256" key="2">
    <source>
        <dbReference type="ARBA" id="ARBA00023015"/>
    </source>
</evidence>
<dbReference type="STRING" id="1441469.A0A225AQB7"/>
<keyword evidence="4" id="KW-0804">Transcription</keyword>
<organism evidence="7 8">
    <name type="scientific">Talaromyces atroroseus</name>
    <dbReference type="NCBI Taxonomy" id="1441469"/>
    <lineage>
        <taxon>Eukaryota</taxon>
        <taxon>Fungi</taxon>
        <taxon>Dikarya</taxon>
        <taxon>Ascomycota</taxon>
        <taxon>Pezizomycotina</taxon>
        <taxon>Eurotiomycetes</taxon>
        <taxon>Eurotiomycetidae</taxon>
        <taxon>Eurotiales</taxon>
        <taxon>Trichocomaceae</taxon>
        <taxon>Talaromyces</taxon>
        <taxon>Talaromyces sect. Trachyspermi</taxon>
    </lineage>
</organism>
<keyword evidence="3" id="KW-0238">DNA-binding</keyword>
<dbReference type="PANTHER" id="PTHR31845">
    <property type="entry name" value="FINGER DOMAIN PROTEIN, PUTATIVE-RELATED"/>
    <property type="match status" value="1"/>
</dbReference>
<feature type="region of interest" description="Disordered" evidence="6">
    <location>
        <begin position="64"/>
        <end position="88"/>
    </location>
</feature>
<comment type="subcellular location">
    <subcellularLocation>
        <location evidence="1">Nucleus</location>
    </subcellularLocation>
</comment>
<dbReference type="GeneID" id="31004877"/>
<dbReference type="RefSeq" id="XP_020119569.1">
    <property type="nucleotide sequence ID" value="XM_020267408.1"/>
</dbReference>
<reference evidence="7 8" key="1">
    <citation type="submission" date="2015-06" db="EMBL/GenBank/DDBJ databases">
        <title>Talaromyces atroroseus IBT 11181 draft genome.</title>
        <authorList>
            <person name="Rasmussen K.B."/>
            <person name="Rasmussen S."/>
            <person name="Petersen B."/>
            <person name="Sicheritz-Ponten T."/>
            <person name="Mortensen U.H."/>
            <person name="Thrane U."/>
        </authorList>
    </citation>
    <scope>NUCLEOTIDE SEQUENCE [LARGE SCALE GENOMIC DNA]</scope>
    <source>
        <strain evidence="7 8">IBT 11181</strain>
    </source>
</reference>
<dbReference type="CDD" id="cd12148">
    <property type="entry name" value="fungal_TF_MHR"/>
    <property type="match status" value="1"/>
</dbReference>
<name>A0A225AQB7_TALAT</name>
<evidence type="ECO:0000256" key="1">
    <source>
        <dbReference type="ARBA" id="ARBA00004123"/>
    </source>
</evidence>
<dbReference type="GO" id="GO:0000981">
    <property type="term" value="F:DNA-binding transcription factor activity, RNA polymerase II-specific"/>
    <property type="evidence" value="ECO:0007669"/>
    <property type="project" value="TreeGrafter"/>
</dbReference>
<dbReference type="Proteomes" id="UP000214365">
    <property type="component" value="Unassembled WGS sequence"/>
</dbReference>
<dbReference type="OrthoDB" id="5424793at2759"/>
<gene>
    <name evidence="7" type="ORF">UA08_05121</name>
</gene>
<keyword evidence="8" id="KW-1185">Reference proteome</keyword>
<evidence type="ECO:0000256" key="3">
    <source>
        <dbReference type="ARBA" id="ARBA00023125"/>
    </source>
</evidence>
<keyword evidence="5" id="KW-0539">Nucleus</keyword>
<sequence>MHACHFRKNNRLAQRLKASTSQPVNTGSVLDHIFAQLPPASLDIPYEDESEKVLQLHCNFFGSHQRDSSTPGRQPVDTGREPAGVNRQDRPYVTMSQVDRMMQIFHTQKEYFPFVIIAENTTAETLRQKWPFLLLSVLVVASAADPVLQKLLDEQFRKVLATRVVMQGEKSLDYVQGLLVYLAWHPINLRPINNQMWQYMQLAIAMVSDLNLESTIESTLDPPEDQMIARNIILGCYFLSSRYSRLLWHDRVSFTEHHTGLFARVETNRRQPANPRQYKYLSLTKPKLRYSSCGSSPELGYTLLPWERQNHHCTVNEQSQANILYAKSTHLAIYKNFHRVSPKSVV</sequence>
<evidence type="ECO:0000313" key="7">
    <source>
        <dbReference type="EMBL" id="OKL59448.1"/>
    </source>
</evidence>
<dbReference type="GO" id="GO:0005634">
    <property type="term" value="C:nucleus"/>
    <property type="evidence" value="ECO:0007669"/>
    <property type="project" value="UniProtKB-SubCell"/>
</dbReference>